<organism evidence="5 6">
    <name type="scientific">Fusarium gaditjirri</name>
    <dbReference type="NCBI Taxonomy" id="282569"/>
    <lineage>
        <taxon>Eukaryota</taxon>
        <taxon>Fungi</taxon>
        <taxon>Dikarya</taxon>
        <taxon>Ascomycota</taxon>
        <taxon>Pezizomycotina</taxon>
        <taxon>Sordariomycetes</taxon>
        <taxon>Hypocreomycetidae</taxon>
        <taxon>Hypocreales</taxon>
        <taxon>Nectriaceae</taxon>
        <taxon>Fusarium</taxon>
        <taxon>Fusarium nisikadoi species complex</taxon>
    </lineage>
</organism>
<dbReference type="PROSITE" id="PS00463">
    <property type="entry name" value="ZN2_CY6_FUNGAL_1"/>
    <property type="match status" value="1"/>
</dbReference>
<dbReference type="Pfam" id="PF00172">
    <property type="entry name" value="Zn_clus"/>
    <property type="match status" value="1"/>
</dbReference>
<evidence type="ECO:0000313" key="6">
    <source>
        <dbReference type="Proteomes" id="UP000604273"/>
    </source>
</evidence>
<dbReference type="OrthoDB" id="5089610at2759"/>
<dbReference type="GO" id="GO:0003677">
    <property type="term" value="F:DNA binding"/>
    <property type="evidence" value="ECO:0007669"/>
    <property type="project" value="InterPro"/>
</dbReference>
<dbReference type="InterPro" id="IPR001138">
    <property type="entry name" value="Zn2Cys6_DnaBD"/>
</dbReference>
<protein>
    <recommendedName>
        <fullName evidence="4">Zn(2)-C6 fungal-type domain-containing protein</fullName>
    </recommendedName>
</protein>
<dbReference type="InterPro" id="IPR036864">
    <property type="entry name" value="Zn2-C6_fun-type_DNA-bd_sf"/>
</dbReference>
<dbReference type="PANTHER" id="PTHR46910">
    <property type="entry name" value="TRANSCRIPTION FACTOR PDR1"/>
    <property type="match status" value="1"/>
</dbReference>
<dbReference type="SUPFAM" id="SSF57701">
    <property type="entry name" value="Zn2/Cys6 DNA-binding domain"/>
    <property type="match status" value="1"/>
</dbReference>
<dbReference type="SMART" id="SM00066">
    <property type="entry name" value="GAL4"/>
    <property type="match status" value="1"/>
</dbReference>
<dbReference type="CDD" id="cd00067">
    <property type="entry name" value="GAL4"/>
    <property type="match status" value="1"/>
</dbReference>
<evidence type="ECO:0000313" key="5">
    <source>
        <dbReference type="EMBL" id="KAF4958426.1"/>
    </source>
</evidence>
<proteinExistence type="predicted"/>
<dbReference type="GO" id="GO:0006351">
    <property type="term" value="P:DNA-templated transcription"/>
    <property type="evidence" value="ECO:0007669"/>
    <property type="project" value="InterPro"/>
</dbReference>
<dbReference type="Gene3D" id="4.10.240.10">
    <property type="entry name" value="Zn(2)-C6 fungal-type DNA-binding domain"/>
    <property type="match status" value="1"/>
</dbReference>
<evidence type="ECO:0000256" key="3">
    <source>
        <dbReference type="SAM" id="Coils"/>
    </source>
</evidence>
<evidence type="ECO:0000256" key="2">
    <source>
        <dbReference type="ARBA" id="ARBA00023242"/>
    </source>
</evidence>
<feature type="domain" description="Zn(2)-C6 fungal-type" evidence="4">
    <location>
        <begin position="25"/>
        <end position="55"/>
    </location>
</feature>
<dbReference type="Proteomes" id="UP000604273">
    <property type="component" value="Unassembled WGS sequence"/>
</dbReference>
<dbReference type="PROSITE" id="PS50048">
    <property type="entry name" value="ZN2_CY6_FUNGAL_2"/>
    <property type="match status" value="1"/>
</dbReference>
<sequence>MSSPKIDDSNDRTDRNVGGAKEYPVCDQCRIKKIRCGRERPNCSNCARLGIECEWSGSGKRPSQTVMLNNAVVGLEGRLDRLEKSMSDIQATLARLDSKTGETPLFTPRSWTVQDPISLNFSTHTSGSTSSTPDSSHSRCTSLRPAQFRLLHRADGPHQYVGSTSLDSLINNFTHSILVPSCQNPYQHMATRNDFMVAKDRLFQIASEAELLPSPRNLSPPTTPPLGIIQPMIDPYFDNINRHMPIWSRDRFRDFIADMQLASGDQPHAAHVIFFNSLAILILTAKLASTSGNPGSNWSSIDLELVKYFLSNAAWAVHNLQELMTQRLSNIQALLSLHLVAQIHWGSERASLYLTLAATGAKPLGLYQLESLQGYTHDEMQERKNVFLCLYILDKTRCWIDGQPPQVPLWHPEVLLSRSGIDLGLLARAKLSHIEETIFLQLYSDVSGDEPSNRVDQIVSNLTQMLQQFASECRLDDPHDQQEMSFAKAELTLVSSGGKVQGLAII</sequence>
<reference evidence="5" key="2">
    <citation type="submission" date="2020-05" db="EMBL/GenBank/DDBJ databases">
        <authorList>
            <person name="Kim H.-S."/>
            <person name="Proctor R.H."/>
            <person name="Brown D.W."/>
        </authorList>
    </citation>
    <scope>NUCLEOTIDE SEQUENCE</scope>
    <source>
        <strain evidence="5">NRRL 45417</strain>
    </source>
</reference>
<dbReference type="GO" id="GO:0000981">
    <property type="term" value="F:DNA-binding transcription factor activity, RNA polymerase II-specific"/>
    <property type="evidence" value="ECO:0007669"/>
    <property type="project" value="InterPro"/>
</dbReference>
<keyword evidence="3" id="KW-0175">Coiled coil</keyword>
<reference evidence="5" key="1">
    <citation type="journal article" date="2020" name="BMC Genomics">
        <title>Correction to: Identification and distribution of gene clusters required for synthesis of sphingolipid metabolism inhibitors in diverse species of the filamentous fungus Fusarium.</title>
        <authorList>
            <person name="Kim H.S."/>
            <person name="Lohmar J.M."/>
            <person name="Busman M."/>
            <person name="Brown D.W."/>
            <person name="Naumann T.A."/>
            <person name="Divon H.H."/>
            <person name="Lysoe E."/>
            <person name="Uhlig S."/>
            <person name="Proctor R.H."/>
        </authorList>
    </citation>
    <scope>NUCLEOTIDE SEQUENCE</scope>
    <source>
        <strain evidence="5">NRRL 45417</strain>
    </source>
</reference>
<gene>
    <name evidence="5" type="ORF">FGADI_2348</name>
</gene>
<dbReference type="InterPro" id="IPR050987">
    <property type="entry name" value="AtrR-like"/>
</dbReference>
<dbReference type="Pfam" id="PF04082">
    <property type="entry name" value="Fungal_trans"/>
    <property type="match status" value="1"/>
</dbReference>
<dbReference type="CDD" id="cd12148">
    <property type="entry name" value="fungal_TF_MHR"/>
    <property type="match status" value="1"/>
</dbReference>
<name>A0A8H4X2F1_9HYPO</name>
<dbReference type="PANTHER" id="PTHR46910:SF1">
    <property type="entry name" value="MISCELLANEOUS ZN(II)2CYS6 TRANSCRIPTION FACTOR (EUROFUNG)-RELATED"/>
    <property type="match status" value="1"/>
</dbReference>
<keyword evidence="6" id="KW-1185">Reference proteome</keyword>
<keyword evidence="1" id="KW-0479">Metal-binding</keyword>
<dbReference type="InterPro" id="IPR007219">
    <property type="entry name" value="XnlR_reg_dom"/>
</dbReference>
<feature type="coiled-coil region" evidence="3">
    <location>
        <begin position="72"/>
        <end position="99"/>
    </location>
</feature>
<comment type="caution">
    <text evidence="5">The sequence shown here is derived from an EMBL/GenBank/DDBJ whole genome shotgun (WGS) entry which is preliminary data.</text>
</comment>
<accession>A0A8H4X2F1</accession>
<dbReference type="EMBL" id="JABFAI010000052">
    <property type="protein sequence ID" value="KAF4958426.1"/>
    <property type="molecule type" value="Genomic_DNA"/>
</dbReference>
<dbReference type="GO" id="GO:0008270">
    <property type="term" value="F:zinc ion binding"/>
    <property type="evidence" value="ECO:0007669"/>
    <property type="project" value="InterPro"/>
</dbReference>
<evidence type="ECO:0000256" key="1">
    <source>
        <dbReference type="ARBA" id="ARBA00022723"/>
    </source>
</evidence>
<dbReference type="AlphaFoldDB" id="A0A8H4X2F1"/>
<keyword evidence="2" id="KW-0539">Nucleus</keyword>
<evidence type="ECO:0000259" key="4">
    <source>
        <dbReference type="PROSITE" id="PS50048"/>
    </source>
</evidence>